<organism evidence="1 2">
    <name type="scientific">Cyclobacterium qasimii M12-11B</name>
    <dbReference type="NCBI Taxonomy" id="641524"/>
    <lineage>
        <taxon>Bacteria</taxon>
        <taxon>Pseudomonadati</taxon>
        <taxon>Bacteroidota</taxon>
        <taxon>Cytophagia</taxon>
        <taxon>Cytophagales</taxon>
        <taxon>Cyclobacteriaceae</taxon>
        <taxon>Cyclobacterium</taxon>
    </lineage>
</organism>
<evidence type="ECO:0000313" key="1">
    <source>
        <dbReference type="EMBL" id="EPR68430.1"/>
    </source>
</evidence>
<dbReference type="AlphaFoldDB" id="S7VDV1"/>
<protein>
    <submittedName>
        <fullName evidence="1">Uncharacterized protein</fullName>
    </submittedName>
</protein>
<dbReference type="Proteomes" id="UP000014974">
    <property type="component" value="Unassembled WGS sequence"/>
</dbReference>
<reference evidence="1 2" key="1">
    <citation type="journal article" date="2013" name="Genome Announc.">
        <title>Draft Genome Sequence of Cyclobacterium qasimii Strain M12-11BT, Isolated from Arctic Marine Sediment.</title>
        <authorList>
            <person name="Shivaji S."/>
            <person name="Ara S."/>
            <person name="Singh A."/>
            <person name="Kumar Pinnaka A."/>
        </authorList>
    </citation>
    <scope>NUCLEOTIDE SEQUENCE [LARGE SCALE GENOMIC DNA]</scope>
    <source>
        <strain evidence="1 2">M12-11B</strain>
    </source>
</reference>
<name>S7VDV1_9BACT</name>
<gene>
    <name evidence="1" type="ORF">ADICYQ_2525</name>
</gene>
<evidence type="ECO:0000313" key="2">
    <source>
        <dbReference type="Proteomes" id="UP000014974"/>
    </source>
</evidence>
<proteinExistence type="predicted"/>
<accession>S7VDV1</accession>
<comment type="caution">
    <text evidence="1">The sequence shown here is derived from an EMBL/GenBank/DDBJ whole genome shotgun (WGS) entry which is preliminary data.</text>
</comment>
<dbReference type="EMBL" id="ATNM01000099">
    <property type="protein sequence ID" value="EPR68430.1"/>
    <property type="molecule type" value="Genomic_DNA"/>
</dbReference>
<sequence>MFFSQEEYFNLSTGKSLLNQRIERSDFQNHLSFFWDSYFYT</sequence>